<organism evidence="2 3">
    <name type="scientific">Cuscuta campestris</name>
    <dbReference type="NCBI Taxonomy" id="132261"/>
    <lineage>
        <taxon>Eukaryota</taxon>
        <taxon>Viridiplantae</taxon>
        <taxon>Streptophyta</taxon>
        <taxon>Embryophyta</taxon>
        <taxon>Tracheophyta</taxon>
        <taxon>Spermatophyta</taxon>
        <taxon>Magnoliopsida</taxon>
        <taxon>eudicotyledons</taxon>
        <taxon>Gunneridae</taxon>
        <taxon>Pentapetalae</taxon>
        <taxon>asterids</taxon>
        <taxon>lamiids</taxon>
        <taxon>Solanales</taxon>
        <taxon>Convolvulaceae</taxon>
        <taxon>Cuscuteae</taxon>
        <taxon>Cuscuta</taxon>
        <taxon>Cuscuta subgen. Grammica</taxon>
        <taxon>Cuscuta sect. Cleistogrammica</taxon>
    </lineage>
</organism>
<accession>A0A484N1H4</accession>
<keyword evidence="1" id="KW-1133">Transmembrane helix</keyword>
<proteinExistence type="predicted"/>
<evidence type="ECO:0000256" key="1">
    <source>
        <dbReference type="SAM" id="Phobius"/>
    </source>
</evidence>
<name>A0A484N1H4_9ASTE</name>
<reference evidence="2 3" key="1">
    <citation type="submission" date="2018-04" db="EMBL/GenBank/DDBJ databases">
        <authorList>
            <person name="Vogel A."/>
        </authorList>
    </citation>
    <scope>NUCLEOTIDE SEQUENCE [LARGE SCALE GENOMIC DNA]</scope>
</reference>
<dbReference type="EMBL" id="OOIL02005153">
    <property type="protein sequence ID" value="VFQ94118.1"/>
    <property type="molecule type" value="Genomic_DNA"/>
</dbReference>
<evidence type="ECO:0000313" key="2">
    <source>
        <dbReference type="EMBL" id="VFQ94118.1"/>
    </source>
</evidence>
<dbReference type="Proteomes" id="UP000595140">
    <property type="component" value="Unassembled WGS sequence"/>
</dbReference>
<gene>
    <name evidence="2" type="ORF">CCAM_LOCUS35894</name>
</gene>
<keyword evidence="1" id="KW-0472">Membrane</keyword>
<keyword evidence="1" id="KW-0812">Transmembrane</keyword>
<keyword evidence="3" id="KW-1185">Reference proteome</keyword>
<evidence type="ECO:0000313" key="3">
    <source>
        <dbReference type="Proteomes" id="UP000595140"/>
    </source>
</evidence>
<sequence length="126" mass="14260">MFCSLFRSFPCSAYCSSSLSAQFLFSFYLFSGFGITVNTSLPALSPPDVSVGLRCYRRRGWVVVGMLCSLFLFAELEFNTALAATTLMACTALRFPEWCYGCSRWAAGRKVEVVYRVMIKWRFGFL</sequence>
<protein>
    <submittedName>
        <fullName evidence="2">Uncharacterized protein</fullName>
    </submittedName>
</protein>
<feature type="transmembrane region" description="Helical" evidence="1">
    <location>
        <begin position="61"/>
        <end position="78"/>
    </location>
</feature>
<feature type="transmembrane region" description="Helical" evidence="1">
    <location>
        <begin position="21"/>
        <end position="41"/>
    </location>
</feature>
<dbReference type="AlphaFoldDB" id="A0A484N1H4"/>